<evidence type="ECO:0000313" key="2">
    <source>
        <dbReference type="Proteomes" id="UP000077143"/>
    </source>
</evidence>
<keyword evidence="2" id="KW-1185">Reference proteome</keyword>
<dbReference type="AlphaFoldDB" id="A0A172UX23"/>
<dbReference type="InterPro" id="IPR011010">
    <property type="entry name" value="DNA_brk_join_enz"/>
</dbReference>
<evidence type="ECO:0008006" key="3">
    <source>
        <dbReference type="Google" id="ProtNLM"/>
    </source>
</evidence>
<proteinExistence type="predicted"/>
<accession>A0A172UX23</accession>
<dbReference type="SUPFAM" id="SSF56349">
    <property type="entry name" value="DNA breaking-rejoining enzymes"/>
    <property type="match status" value="1"/>
</dbReference>
<dbReference type="KEGG" id="madi:A7U43_28895"/>
<protein>
    <recommendedName>
        <fullName evidence="3">Integrase</fullName>
    </recommendedName>
</protein>
<geneLocation type="plasmid" evidence="2">
    <name>pmyc1</name>
</geneLocation>
<keyword evidence="1" id="KW-0614">Plasmid</keyword>
<reference evidence="1 2" key="1">
    <citation type="submission" date="2016-05" db="EMBL/GenBank/DDBJ databases">
        <title>Complete genome sequence of a phthalic acid esters degrading Mycobacterium sp. YC-RL4.</title>
        <authorList>
            <person name="Ren L."/>
            <person name="Fan S."/>
            <person name="Ruth N."/>
            <person name="Jia Y."/>
            <person name="Wang J."/>
            <person name="Qiao C."/>
        </authorList>
    </citation>
    <scope>NUCLEOTIDE SEQUENCE [LARGE SCALE GENOMIC DNA]</scope>
    <source>
        <strain evidence="1 2">YC-RL4</strain>
        <plasmid evidence="2">pmyc1</plasmid>
    </source>
</reference>
<sequence length="715" mass="80362">MSLGTGGTAAVAASGEPERINEATPVLLHRELIPGTDVSALSRFGQDRWHINEGIFEEDAAAYSFNFAAIPDPLRGFAKLYFWQVINRDSPSPLRRTATERPSLRTVANMWVPFKAFMDWLHHRGITTISQVTAELLDDYLIDVGNCDIALGLKYRRIVEIRRLWSYRLLLPEDMRLPTMPPWGGDSARVLLGAVRAKRENLTPRITEGTMRALLWWSLRFVEDFADDILAAHTEYLYLHFRGRQPGRGVVTRAPDGQVHQRVALYIDKLRRENGSLPGKLVANGEVRIDWRHLTKVLDYTSESSLASGRAGQLLLDSGLPIAEDAFLDTPITARIDDAPWHQGPIPNNRARHLARHLSTACLVVIAYLSGARPGEVLNLRRGCIEHDAINDMWLMTGVFFKNAVDANGNKLPAGLQRRDPWVVVKPVADAVAVLERLHDHQLLFPSIIEAHRQRTNTRRKGNARIPARCADDLAAFVEWVNTRCAHRAALAIPLDSQGPLNITRFRRTLAWFIRRRPRGLVAGSIQYGHVHTRLLQGYAGGYDAGFIDELAFEDFLARLEQLAEDEKALRAGETVSDPAAQTYRHRVAAATRQFAGHVLTSNRQARDLLTNPALQIYHGDAMTCVFDATVAACQLRGTAEDPLVTPQIDDCRPWCRNIARTDRDIAALRTRRDRLTLIVDDTLAPPIRCERDQAELRRITTILETHDDANRPEP</sequence>
<evidence type="ECO:0000313" key="1">
    <source>
        <dbReference type="EMBL" id="ANE83518.1"/>
    </source>
</evidence>
<organism evidence="1 2">
    <name type="scientific">Mycobacterium adipatum</name>
    <dbReference type="NCBI Taxonomy" id="1682113"/>
    <lineage>
        <taxon>Bacteria</taxon>
        <taxon>Bacillati</taxon>
        <taxon>Actinomycetota</taxon>
        <taxon>Actinomycetes</taxon>
        <taxon>Mycobacteriales</taxon>
        <taxon>Mycobacteriaceae</taxon>
        <taxon>Mycobacterium</taxon>
    </lineage>
</organism>
<name>A0A172UX23_9MYCO</name>
<dbReference type="EMBL" id="CP015597">
    <property type="protein sequence ID" value="ANE83518.1"/>
    <property type="molecule type" value="Genomic_DNA"/>
</dbReference>
<dbReference type="Proteomes" id="UP000077143">
    <property type="component" value="Plasmid pMYC1"/>
</dbReference>
<dbReference type="GO" id="GO:0003677">
    <property type="term" value="F:DNA binding"/>
    <property type="evidence" value="ECO:0007669"/>
    <property type="project" value="InterPro"/>
</dbReference>
<dbReference type="RefSeq" id="WP_068004389.1">
    <property type="nucleotide sequence ID" value="NZ_CP015597.1"/>
</dbReference>
<gene>
    <name evidence="1" type="ORF">A7U43_28895</name>
</gene>